<dbReference type="SUPFAM" id="SSF56784">
    <property type="entry name" value="HAD-like"/>
    <property type="match status" value="1"/>
</dbReference>
<evidence type="ECO:0000313" key="1">
    <source>
        <dbReference type="EMBL" id="RDY24676.1"/>
    </source>
</evidence>
<name>A0A371IW27_9FIRM</name>
<protein>
    <submittedName>
        <fullName evidence="1">HAD family phosphatase</fullName>
    </submittedName>
</protein>
<reference evidence="1 2" key="1">
    <citation type="journal article" date="2017" name="Genome Announc.">
        <title>Draft Genome Sequence of Romboutsia maritimum sp. nov. Strain CCRI-22766(T), Isolated from Coastal Estuarine Mud.</title>
        <authorList>
            <person name="Maheux A.F."/>
            <person name="Boudreau D.K."/>
            <person name="Berube E."/>
            <person name="Boissinot M."/>
            <person name="Raymond F."/>
            <person name="Brodeur S."/>
            <person name="Corbeil J."/>
            <person name="Brightwell G."/>
            <person name="Broda D."/>
            <person name="Omar R.F."/>
            <person name="Bergeron M.G."/>
        </authorList>
    </citation>
    <scope>NUCLEOTIDE SEQUENCE [LARGE SCALE GENOMIC DNA]</scope>
    <source>
        <strain evidence="1 2">CCRI-22766</strain>
    </source>
</reference>
<dbReference type="PANTHER" id="PTHR10000">
    <property type="entry name" value="PHOSPHOSERINE PHOSPHATASE"/>
    <property type="match status" value="1"/>
</dbReference>
<dbReference type="OrthoDB" id="306707at2"/>
<dbReference type="RefSeq" id="WP_095404964.1">
    <property type="nucleotide sequence ID" value="NZ_NOJZ02000001.1"/>
</dbReference>
<gene>
    <name evidence="1" type="ORF">CHF27_000300</name>
</gene>
<dbReference type="Pfam" id="PF08282">
    <property type="entry name" value="Hydrolase_3"/>
    <property type="match status" value="1"/>
</dbReference>
<dbReference type="InterPro" id="IPR006379">
    <property type="entry name" value="HAD-SF_hydro_IIB"/>
</dbReference>
<dbReference type="NCBIfam" id="TIGR00099">
    <property type="entry name" value="Cof-subfamily"/>
    <property type="match status" value="1"/>
</dbReference>
<dbReference type="GO" id="GO:0016791">
    <property type="term" value="F:phosphatase activity"/>
    <property type="evidence" value="ECO:0007669"/>
    <property type="project" value="TreeGrafter"/>
</dbReference>
<dbReference type="Gene3D" id="3.40.50.1000">
    <property type="entry name" value="HAD superfamily/HAD-like"/>
    <property type="match status" value="1"/>
</dbReference>
<dbReference type="SFLD" id="SFLDS00003">
    <property type="entry name" value="Haloacid_Dehalogenase"/>
    <property type="match status" value="1"/>
</dbReference>
<sequence>MIKHIFCDLDGTLYHDGISDEDSNAIKEIEKKGVKFHIATGRIFKQAYNMTKDNIKLNGYYICENGSFIHDKDHQLIFKGTIDDNLVKKVINRFESDTAHLYFKYDGDVVLIGGEHIFKHYTSDFIVDPNFIKKDNFDNLVGNIGIVCDNLDELGRIELYFKSEFGELLDIYLSGPYTLNIVPKGVSKKASIEYVSEILGTKMDEIATIGDSPNDICMLEGFKYSFVMNDARDSVKKVANYKAKNVKEALDIINKINGVEN</sequence>
<dbReference type="EMBL" id="NOJZ02000001">
    <property type="protein sequence ID" value="RDY24676.1"/>
    <property type="molecule type" value="Genomic_DNA"/>
</dbReference>
<proteinExistence type="predicted"/>
<comment type="caution">
    <text evidence="1">The sequence shown here is derived from an EMBL/GenBank/DDBJ whole genome shotgun (WGS) entry which is preliminary data.</text>
</comment>
<evidence type="ECO:0000313" key="2">
    <source>
        <dbReference type="Proteomes" id="UP000243494"/>
    </source>
</evidence>
<organism evidence="1 2">
    <name type="scientific">Romboutsia maritimum</name>
    <dbReference type="NCBI Taxonomy" id="2020948"/>
    <lineage>
        <taxon>Bacteria</taxon>
        <taxon>Bacillati</taxon>
        <taxon>Bacillota</taxon>
        <taxon>Clostridia</taxon>
        <taxon>Peptostreptococcales</taxon>
        <taxon>Peptostreptococcaceae</taxon>
        <taxon>Romboutsia</taxon>
    </lineage>
</organism>
<dbReference type="Gene3D" id="3.30.1240.10">
    <property type="match status" value="1"/>
</dbReference>
<keyword evidence="2" id="KW-1185">Reference proteome</keyword>
<dbReference type="Proteomes" id="UP000243494">
    <property type="component" value="Unassembled WGS sequence"/>
</dbReference>
<dbReference type="SFLD" id="SFLDG01140">
    <property type="entry name" value="C2.B:_Phosphomannomutase_and_P"/>
    <property type="match status" value="1"/>
</dbReference>
<dbReference type="GO" id="GO:0005829">
    <property type="term" value="C:cytosol"/>
    <property type="evidence" value="ECO:0007669"/>
    <property type="project" value="TreeGrafter"/>
</dbReference>
<dbReference type="InterPro" id="IPR036412">
    <property type="entry name" value="HAD-like_sf"/>
</dbReference>
<dbReference type="PANTHER" id="PTHR10000:SF8">
    <property type="entry name" value="HAD SUPERFAMILY HYDROLASE-LIKE, TYPE 3"/>
    <property type="match status" value="1"/>
</dbReference>
<dbReference type="AlphaFoldDB" id="A0A371IW27"/>
<accession>A0A371IW27</accession>
<dbReference type="InterPro" id="IPR000150">
    <property type="entry name" value="Cof"/>
</dbReference>
<dbReference type="NCBIfam" id="TIGR01484">
    <property type="entry name" value="HAD-SF-IIB"/>
    <property type="match status" value="1"/>
</dbReference>
<dbReference type="GO" id="GO:0000287">
    <property type="term" value="F:magnesium ion binding"/>
    <property type="evidence" value="ECO:0007669"/>
    <property type="project" value="TreeGrafter"/>
</dbReference>
<dbReference type="InterPro" id="IPR023214">
    <property type="entry name" value="HAD_sf"/>
</dbReference>